<name>A0AAV4H9Q5_9GAST</name>
<proteinExistence type="predicted"/>
<feature type="chain" id="PRO_5043921146" evidence="1">
    <location>
        <begin position="33"/>
        <end position="87"/>
    </location>
</feature>
<evidence type="ECO:0000256" key="1">
    <source>
        <dbReference type="SAM" id="SignalP"/>
    </source>
</evidence>
<dbReference type="EMBL" id="BMAT01001897">
    <property type="protein sequence ID" value="GFR95018.1"/>
    <property type="molecule type" value="Genomic_DNA"/>
</dbReference>
<evidence type="ECO:0000313" key="3">
    <source>
        <dbReference type="Proteomes" id="UP000762676"/>
    </source>
</evidence>
<sequence length="87" mass="9797">MAANNSFSPALLLTKLGLLMVAVVVLFNSVLSAPAARSPLDSCMYGCHDDFMECYQSNFTLRGELNLCITGYNDCFRGCYTRERLWW</sequence>
<organism evidence="2 3">
    <name type="scientific">Elysia marginata</name>
    <dbReference type="NCBI Taxonomy" id="1093978"/>
    <lineage>
        <taxon>Eukaryota</taxon>
        <taxon>Metazoa</taxon>
        <taxon>Spiralia</taxon>
        <taxon>Lophotrochozoa</taxon>
        <taxon>Mollusca</taxon>
        <taxon>Gastropoda</taxon>
        <taxon>Heterobranchia</taxon>
        <taxon>Euthyneura</taxon>
        <taxon>Panpulmonata</taxon>
        <taxon>Sacoglossa</taxon>
        <taxon>Placobranchoidea</taxon>
        <taxon>Plakobranchidae</taxon>
        <taxon>Elysia</taxon>
    </lineage>
</organism>
<dbReference type="Proteomes" id="UP000762676">
    <property type="component" value="Unassembled WGS sequence"/>
</dbReference>
<gene>
    <name evidence="2" type="ORF">ElyMa_000933700</name>
</gene>
<reference evidence="2 3" key="1">
    <citation type="journal article" date="2021" name="Elife">
        <title>Chloroplast acquisition without the gene transfer in kleptoplastic sea slugs, Plakobranchus ocellatus.</title>
        <authorList>
            <person name="Maeda T."/>
            <person name="Takahashi S."/>
            <person name="Yoshida T."/>
            <person name="Shimamura S."/>
            <person name="Takaki Y."/>
            <person name="Nagai Y."/>
            <person name="Toyoda A."/>
            <person name="Suzuki Y."/>
            <person name="Arimoto A."/>
            <person name="Ishii H."/>
            <person name="Satoh N."/>
            <person name="Nishiyama T."/>
            <person name="Hasebe M."/>
            <person name="Maruyama T."/>
            <person name="Minagawa J."/>
            <person name="Obokata J."/>
            <person name="Shigenobu S."/>
        </authorList>
    </citation>
    <scope>NUCLEOTIDE SEQUENCE [LARGE SCALE GENOMIC DNA]</scope>
</reference>
<accession>A0AAV4H9Q5</accession>
<keyword evidence="1" id="KW-0732">Signal</keyword>
<protein>
    <submittedName>
        <fullName evidence="2">Uncharacterized protein</fullName>
    </submittedName>
</protein>
<feature type="signal peptide" evidence="1">
    <location>
        <begin position="1"/>
        <end position="32"/>
    </location>
</feature>
<comment type="caution">
    <text evidence="2">The sequence shown here is derived from an EMBL/GenBank/DDBJ whole genome shotgun (WGS) entry which is preliminary data.</text>
</comment>
<dbReference type="AlphaFoldDB" id="A0AAV4H9Q5"/>
<keyword evidence="3" id="KW-1185">Reference proteome</keyword>
<evidence type="ECO:0000313" key="2">
    <source>
        <dbReference type="EMBL" id="GFR95018.1"/>
    </source>
</evidence>